<comment type="caution">
    <text evidence="2">The sequence shown here is derived from an EMBL/GenBank/DDBJ whole genome shotgun (WGS) entry which is preliminary data.</text>
</comment>
<dbReference type="EMBL" id="RSDW01000001">
    <property type="protein sequence ID" value="RSL16713.1"/>
    <property type="molecule type" value="Genomic_DNA"/>
</dbReference>
<reference evidence="2 3" key="1">
    <citation type="submission" date="2018-12" db="EMBL/GenBank/DDBJ databases">
        <title>Sequencing of bacterial isolates from soil warming experiment in Harvard Forest, Massachusetts, USA.</title>
        <authorList>
            <person name="Deangelis K."/>
        </authorList>
    </citation>
    <scope>NUCLEOTIDE SEQUENCE [LARGE SCALE GENOMIC DNA]</scope>
    <source>
        <strain evidence="2 3">EB153</strain>
    </source>
</reference>
<keyword evidence="3" id="KW-1185">Reference proteome</keyword>
<gene>
    <name evidence="2" type="ORF">EDE15_2235</name>
</gene>
<evidence type="ECO:0000313" key="2">
    <source>
        <dbReference type="EMBL" id="RSL16713.1"/>
    </source>
</evidence>
<proteinExistence type="predicted"/>
<feature type="compositionally biased region" description="Polar residues" evidence="1">
    <location>
        <begin position="63"/>
        <end position="72"/>
    </location>
</feature>
<organism evidence="2 3">
    <name type="scientific">Edaphobacter aggregans</name>
    <dbReference type="NCBI Taxonomy" id="570835"/>
    <lineage>
        <taxon>Bacteria</taxon>
        <taxon>Pseudomonadati</taxon>
        <taxon>Acidobacteriota</taxon>
        <taxon>Terriglobia</taxon>
        <taxon>Terriglobales</taxon>
        <taxon>Acidobacteriaceae</taxon>
        <taxon>Edaphobacter</taxon>
    </lineage>
</organism>
<accession>A0A428MJ01</accession>
<evidence type="ECO:0000313" key="3">
    <source>
        <dbReference type="Proteomes" id="UP000269669"/>
    </source>
</evidence>
<sequence>MAKVHLVLSSQASPARRSIILTLALFGAMAPFTVAQQAAESQPSTEAKLTLPDPPSLPDSPGTVLTSSSVSTPDDPAGSDGQAVAAAGPTVSPYIKLIASDQIAPPQTAGEKVVMGLRDTVTPFSAIGWLFSAGWTHLIDGSPNYGTNSKAFAQRLGAAAALSTSRGIFTDCILGPAFHQDTRYYQLGQNHKFFNRVIYASTRPIIGKTDGGRAIPNYASLIGGAGGAALTYTYYPEQNQNGGQVATTFATGIGSAVLNNLFNEFGGDIIRALNLSGGK</sequence>
<feature type="compositionally biased region" description="Polar residues" evidence="1">
    <location>
        <begin position="37"/>
        <end position="47"/>
    </location>
</feature>
<name>A0A428MJ01_9BACT</name>
<dbReference type="Proteomes" id="UP000269669">
    <property type="component" value="Unassembled WGS sequence"/>
</dbReference>
<dbReference type="AlphaFoldDB" id="A0A428MJ01"/>
<protein>
    <submittedName>
        <fullName evidence="2">Uncharacterized protein</fullName>
    </submittedName>
</protein>
<evidence type="ECO:0000256" key="1">
    <source>
        <dbReference type="SAM" id="MobiDB-lite"/>
    </source>
</evidence>
<feature type="region of interest" description="Disordered" evidence="1">
    <location>
        <begin position="37"/>
        <end position="84"/>
    </location>
</feature>